<feature type="signal peptide" evidence="3">
    <location>
        <begin position="1"/>
        <end position="20"/>
    </location>
</feature>
<dbReference type="OrthoDB" id="9764804at2"/>
<proteinExistence type="predicted"/>
<dbReference type="GO" id="GO:0016787">
    <property type="term" value="F:hydrolase activity"/>
    <property type="evidence" value="ECO:0007669"/>
    <property type="project" value="UniProtKB-KW"/>
</dbReference>
<dbReference type="RefSeq" id="WP_025229712.1">
    <property type="nucleotide sequence ID" value="NZ_CP007139.1"/>
</dbReference>
<dbReference type="InterPro" id="IPR015943">
    <property type="entry name" value="WD40/YVTN_repeat-like_dom_sf"/>
</dbReference>
<evidence type="ECO:0000256" key="3">
    <source>
        <dbReference type="SAM" id="SignalP"/>
    </source>
</evidence>
<dbReference type="AlphaFoldDB" id="A0A068NS95"/>
<organism evidence="5 6">
    <name type="scientific">Fimbriimonas ginsengisoli Gsoil 348</name>
    <dbReference type="NCBI Taxonomy" id="661478"/>
    <lineage>
        <taxon>Bacteria</taxon>
        <taxon>Bacillati</taxon>
        <taxon>Armatimonadota</taxon>
        <taxon>Fimbriimonadia</taxon>
        <taxon>Fimbriimonadales</taxon>
        <taxon>Fimbriimonadaceae</taxon>
        <taxon>Fimbriimonas</taxon>
    </lineage>
</organism>
<feature type="region of interest" description="Disordered" evidence="2">
    <location>
        <begin position="991"/>
        <end position="1016"/>
    </location>
</feature>
<dbReference type="KEGG" id="fgi:OP10G_2948"/>
<feature type="region of interest" description="Disordered" evidence="2">
    <location>
        <begin position="519"/>
        <end position="542"/>
    </location>
</feature>
<dbReference type="Gene3D" id="2.130.10.10">
    <property type="entry name" value="YVTN repeat-like/Quinoprotein amine dehydrogenase"/>
    <property type="match status" value="3"/>
</dbReference>
<dbReference type="SUPFAM" id="SSF50939">
    <property type="entry name" value="Sialidases"/>
    <property type="match status" value="2"/>
</dbReference>
<feature type="chain" id="PRO_5001651809" evidence="3">
    <location>
        <begin position="21"/>
        <end position="1016"/>
    </location>
</feature>
<evidence type="ECO:0000313" key="6">
    <source>
        <dbReference type="Proteomes" id="UP000027982"/>
    </source>
</evidence>
<feature type="domain" description="Sortilin N-terminal" evidence="4">
    <location>
        <begin position="119"/>
        <end position="242"/>
    </location>
</feature>
<evidence type="ECO:0000256" key="1">
    <source>
        <dbReference type="ARBA" id="ARBA00022737"/>
    </source>
</evidence>
<feature type="compositionally biased region" description="Polar residues" evidence="2">
    <location>
        <begin position="533"/>
        <end position="542"/>
    </location>
</feature>
<protein>
    <submittedName>
        <fullName evidence="5">Glycosyl hydrolase BNR repeat-containing protein</fullName>
    </submittedName>
</protein>
<dbReference type="Proteomes" id="UP000027982">
    <property type="component" value="Chromosome"/>
</dbReference>
<dbReference type="eggNOG" id="COG4447">
    <property type="taxonomic scope" value="Bacteria"/>
</dbReference>
<evidence type="ECO:0000256" key="2">
    <source>
        <dbReference type="SAM" id="MobiDB-lite"/>
    </source>
</evidence>
<gene>
    <name evidence="5" type="ORF">OP10G_2948</name>
</gene>
<dbReference type="InterPro" id="IPR031778">
    <property type="entry name" value="Sortilin_N"/>
</dbReference>
<accession>A0A068NS95</accession>
<dbReference type="CDD" id="cd15482">
    <property type="entry name" value="Sialidase_non-viral"/>
    <property type="match status" value="2"/>
</dbReference>
<dbReference type="EMBL" id="CP007139">
    <property type="protein sequence ID" value="AIE86316.1"/>
    <property type="molecule type" value="Genomic_DNA"/>
</dbReference>
<evidence type="ECO:0000259" key="4">
    <source>
        <dbReference type="Pfam" id="PF15902"/>
    </source>
</evidence>
<dbReference type="GO" id="GO:0010411">
    <property type="term" value="P:xyloglucan metabolic process"/>
    <property type="evidence" value="ECO:0007669"/>
    <property type="project" value="TreeGrafter"/>
</dbReference>
<name>A0A068NS95_FIMGI</name>
<keyword evidence="3" id="KW-0732">Signal</keyword>
<dbReference type="STRING" id="661478.OP10G_2948"/>
<keyword evidence="1" id="KW-0677">Repeat</keyword>
<dbReference type="InterPro" id="IPR036278">
    <property type="entry name" value="Sialidase_sf"/>
</dbReference>
<sequence>MKIPLSCLALSLVASGLAQGFDPANYKDLSWTLVGPNRGGRSVACTGVRTRPNEFYFGATGGGLWKSTDAGASWSCVSDGFFSSSSVGAVAVSESNPDVIYAGMGERDIRGDISEGDGIYKSTDAGKTWRHLGLAQTRTVSRIVVDPKNPDVVYVAALGHVYGKTPERGVFKSTDGGGTWTKVLYESEQAGAVDLVMDPADSNTLYASTWEAWRTPYKLSSGGPGSKLWKSTDAGRTWVDITRMPGLPKGVVGKIGVSVSAAKRERIYANIEAADGGIFRSDDAGATWSRVNESSEYRQRAWYYTHIYADPKEVDKVYCLNVGFGRSTDGGKTWSSLRPSHGDNHDLWINPDDPSHMIESNDGGANVSTDGGKTWTRETMPTAQLYHVVADNAFPYRIYGSQQDNSSVKLSPDQVDTPDKRNFEGTAGGESGYIAVRWDDPDVVYGGNYGGNISEVNSRTRQSREIDPWPDNPMGHGAADLVHRFQWTFPIVTSPHDPNVLYTASQYLLKTSDRGHSWQRISPDLTRNDRTKQASSGGPLTQDNTSIEYYDTIFTVAESPRRKGVIWVGTDDGLVQVTQNGGRNWQNVTPAGLPTWARISIVEASPHDPATAYVAANNYQNDDLTPYIYRTHDYGRTWTKIVRGIPNGAFARVCREDLHRPGLLYAGTESGAYISFDDGGSWRSLQKNLPLCPVHDLALKDDDLIAATHGRSFWIMHGTSRLAHLTAGPATKPILYDPIDRYRLGGARAQIDYYLPAAAKSVNFEFFDRRGEKLGAVAGDTDPGFHTATAGLSKPGFGTFPGMIFWAGFSRPISAPPGTYAVKMTADGVSESKSFRLLKDPRVEASEADLQEQFDLATQISNRVNDANLAVVRIRDTKAQIDRAIADSKGDATVTAHGTALKDQLTAVEGEIYQYRSRSGQDPLNFPIKLNDKLAGVLGTVLSGNMRPSTQAREVFRILSKQLQVQLDSLKRLETREVTGFNALLKGKSISPVTPKEVPLNTAGGRRGGGEEEEEG</sequence>
<keyword evidence="5" id="KW-0378">Hydrolase</keyword>
<dbReference type="Pfam" id="PF15902">
    <property type="entry name" value="Sortilin-Vps10"/>
    <property type="match status" value="1"/>
</dbReference>
<keyword evidence="6" id="KW-1185">Reference proteome</keyword>
<feature type="region of interest" description="Disordered" evidence="2">
    <location>
        <begin position="403"/>
        <end position="426"/>
    </location>
</feature>
<dbReference type="PANTHER" id="PTHR43739">
    <property type="entry name" value="XYLOGLUCANASE (EUROFUNG)"/>
    <property type="match status" value="1"/>
</dbReference>
<dbReference type="PANTHER" id="PTHR43739:SF5">
    <property type="entry name" value="EXO-ALPHA-SIALIDASE"/>
    <property type="match status" value="1"/>
</dbReference>
<reference evidence="5 6" key="1">
    <citation type="journal article" date="2014" name="PLoS ONE">
        <title>The first complete genome sequence of the class fimbriimonadia in the phylum armatimonadetes.</title>
        <authorList>
            <person name="Hu Z.Y."/>
            <person name="Wang Y.Z."/>
            <person name="Im W.T."/>
            <person name="Wang S.Y."/>
            <person name="Zhao G.P."/>
            <person name="Zheng H.J."/>
            <person name="Quan Z.X."/>
        </authorList>
    </citation>
    <scope>NUCLEOTIDE SEQUENCE [LARGE SCALE GENOMIC DNA]</scope>
    <source>
        <strain evidence="5">Gsoil 348</strain>
    </source>
</reference>
<dbReference type="InterPro" id="IPR052025">
    <property type="entry name" value="Xyloglucanase_GH74"/>
</dbReference>
<dbReference type="HOGENOM" id="CLU_004847_0_0_0"/>
<evidence type="ECO:0000313" key="5">
    <source>
        <dbReference type="EMBL" id="AIE86316.1"/>
    </source>
</evidence>